<feature type="compositionally biased region" description="Basic and acidic residues" evidence="1">
    <location>
        <begin position="391"/>
        <end position="400"/>
    </location>
</feature>
<feature type="compositionally biased region" description="Basic residues" evidence="1">
    <location>
        <begin position="320"/>
        <end position="345"/>
    </location>
</feature>
<dbReference type="EMBL" id="JAGRRH010000014">
    <property type="protein sequence ID" value="KAG7358812.1"/>
    <property type="molecule type" value="Genomic_DNA"/>
</dbReference>
<feature type="region of interest" description="Disordered" evidence="1">
    <location>
        <begin position="1"/>
        <end position="76"/>
    </location>
</feature>
<proteinExistence type="predicted"/>
<feature type="compositionally biased region" description="Basic and acidic residues" evidence="1">
    <location>
        <begin position="725"/>
        <end position="741"/>
    </location>
</feature>
<gene>
    <name evidence="2" type="ORF">IV203_015401</name>
</gene>
<comment type="caution">
    <text evidence="2">The sequence shown here is derived from an EMBL/GenBank/DDBJ whole genome shotgun (WGS) entry which is preliminary data.</text>
</comment>
<keyword evidence="3" id="KW-1185">Reference proteome</keyword>
<reference evidence="2" key="2">
    <citation type="submission" date="2021-04" db="EMBL/GenBank/DDBJ databases">
        <authorList>
            <person name="Podell S."/>
        </authorList>
    </citation>
    <scope>NUCLEOTIDE SEQUENCE</scope>
    <source>
        <strain evidence="2">Hildebrandi</strain>
    </source>
</reference>
<feature type="region of interest" description="Disordered" evidence="1">
    <location>
        <begin position="541"/>
        <end position="601"/>
    </location>
</feature>
<accession>A0A9K3PT84</accession>
<evidence type="ECO:0000256" key="1">
    <source>
        <dbReference type="SAM" id="MobiDB-lite"/>
    </source>
</evidence>
<feature type="compositionally biased region" description="Basic residues" evidence="1">
    <location>
        <begin position="554"/>
        <end position="571"/>
    </location>
</feature>
<dbReference type="Proteomes" id="UP000693970">
    <property type="component" value="Unassembled WGS sequence"/>
</dbReference>
<evidence type="ECO:0000313" key="2">
    <source>
        <dbReference type="EMBL" id="KAG7358812.1"/>
    </source>
</evidence>
<reference evidence="2" key="1">
    <citation type="journal article" date="2021" name="Sci. Rep.">
        <title>Diploid genomic architecture of Nitzschia inconspicua, an elite biomass production diatom.</title>
        <authorList>
            <person name="Oliver A."/>
            <person name="Podell S."/>
            <person name="Pinowska A."/>
            <person name="Traller J.C."/>
            <person name="Smith S.R."/>
            <person name="McClure R."/>
            <person name="Beliaev A."/>
            <person name="Bohutskyi P."/>
            <person name="Hill E.A."/>
            <person name="Rabines A."/>
            <person name="Zheng H."/>
            <person name="Allen L.Z."/>
            <person name="Kuo A."/>
            <person name="Grigoriev I.V."/>
            <person name="Allen A.E."/>
            <person name="Hazlebeck D."/>
            <person name="Allen E.E."/>
        </authorList>
    </citation>
    <scope>NUCLEOTIDE SEQUENCE</scope>
    <source>
        <strain evidence="2">Hildebrandi</strain>
    </source>
</reference>
<feature type="compositionally biased region" description="Acidic residues" evidence="1">
    <location>
        <begin position="364"/>
        <end position="376"/>
    </location>
</feature>
<feature type="compositionally biased region" description="Low complexity" evidence="1">
    <location>
        <begin position="39"/>
        <end position="61"/>
    </location>
</feature>
<dbReference type="OrthoDB" id="56992at2759"/>
<dbReference type="AlphaFoldDB" id="A0A9K3PT84"/>
<sequence length="901" mass="101102">MTHGARGKSPGPFSSLRSVVSPIGGGSRSSKKPSNVSMSPTKSFSTQSNSSYSSLGSGHLISPPPIKSKKAARRASIGTATANVAAMLTSNRRSQLTMADDDISVRSANTARSLSSFGARRRLGLPFLGSYKEDSAIPKLPPDVTRNVTDDAEDKQDLAGMRGRQRSRSPAYRARSNTSIRKAAPNKSPLSSHAKMKVLSKASKQVRRQKKGEDEPMETAGAPRRLDSGCFHAPLSSSDEEENRSIENRISARASVSPRSDSSSPRERRRGKLEKTWSCSAMSVHSTGENSAQTNLYFDEDDSTDFDTDDEADRVMNRNGHGKKMKKKCRRGKRAPRRMTKKQRKKEKDAQERGRAEAIPEAIKEDDESEETEDEHDVPKLSSAVKVRCSSNERDFPDSRTADVLNNSISSHDELDDIVSSCSYKMPLFGTILGLEPVRKVPLSSHSGTGYSSDTSVVRKRIEMAKQQQMEVKKRDKKKKKKKKSKATKKNVLAKEEYSEEMPQHVQAFHESFINYGYDEPEEVSVRSSRSAFIQNYNAMETREMEKARSRSSSQRRSKQEKKQKKRKNKKSSSTAGSTESDDEIYEEDLKQNNDSLSTTNVGEVNRRMKELDECFQHVDQQAQVGLVSPRTYDKRYQEIEKFEAFLLEERNKLEKERTTIAFERESLELQLNEETIKNESLTLQLKDLEQQLQSMRMSHAGNNAELSAELEDMKSALQRLSRQLNEKDSEIQELKSKEVSNRSTHSDALSQNSSLEGKSRDRLQGELLQATSKLMEKEQLAEQQAAELELLKEELSGLRSGSGVSQLKEEFSTLKALKIELEHELAKERKDSASKLNDKDETITYLMGELAKLKQEQFRDLNSSDHSRNSVSSFRSLRRGSLKDGAASFLPPGLFGISGK</sequence>
<feature type="compositionally biased region" description="Polar residues" evidence="1">
    <location>
        <begin position="277"/>
        <end position="296"/>
    </location>
</feature>
<name>A0A9K3PT84_9STRA</name>
<evidence type="ECO:0000313" key="3">
    <source>
        <dbReference type="Proteomes" id="UP000693970"/>
    </source>
</evidence>
<feature type="compositionally biased region" description="Acidic residues" evidence="1">
    <location>
        <begin position="298"/>
        <end position="312"/>
    </location>
</feature>
<feature type="region of interest" description="Disordered" evidence="1">
    <location>
        <begin position="723"/>
        <end position="763"/>
    </location>
</feature>
<feature type="compositionally biased region" description="Polar residues" evidence="1">
    <location>
        <begin position="742"/>
        <end position="757"/>
    </location>
</feature>
<feature type="compositionally biased region" description="Low complexity" evidence="1">
    <location>
        <begin position="251"/>
        <end position="263"/>
    </location>
</feature>
<feature type="compositionally biased region" description="Basic residues" evidence="1">
    <location>
        <begin position="475"/>
        <end position="489"/>
    </location>
</feature>
<feature type="region of interest" description="Disordered" evidence="1">
    <location>
        <begin position="138"/>
        <end position="400"/>
    </location>
</feature>
<feature type="region of interest" description="Disordered" evidence="1">
    <location>
        <begin position="467"/>
        <end position="501"/>
    </location>
</feature>
<feature type="compositionally biased region" description="Basic and acidic residues" evidence="1">
    <location>
        <begin position="346"/>
        <end position="358"/>
    </location>
</feature>
<feature type="compositionally biased region" description="Basic residues" evidence="1">
    <location>
        <begin position="194"/>
        <end position="210"/>
    </location>
</feature>
<organism evidence="2 3">
    <name type="scientific">Nitzschia inconspicua</name>
    <dbReference type="NCBI Taxonomy" id="303405"/>
    <lineage>
        <taxon>Eukaryota</taxon>
        <taxon>Sar</taxon>
        <taxon>Stramenopiles</taxon>
        <taxon>Ochrophyta</taxon>
        <taxon>Bacillariophyta</taxon>
        <taxon>Bacillariophyceae</taxon>
        <taxon>Bacillariophycidae</taxon>
        <taxon>Bacillariales</taxon>
        <taxon>Bacillariaceae</taxon>
        <taxon>Nitzschia</taxon>
    </lineage>
</organism>
<protein>
    <submittedName>
        <fullName evidence="2">Uncharacterized protein</fullName>
    </submittedName>
</protein>